<reference evidence="7" key="1">
    <citation type="journal article" date="2013" name="Science">
        <title>The Amborella genome and the evolution of flowering plants.</title>
        <authorList>
            <consortium name="Amborella Genome Project"/>
        </authorList>
    </citation>
    <scope>NUCLEOTIDE SEQUENCE [LARGE SCALE GENOMIC DNA]</scope>
</reference>
<organism evidence="6 7">
    <name type="scientific">Amborella trichopoda</name>
    <dbReference type="NCBI Taxonomy" id="13333"/>
    <lineage>
        <taxon>Eukaryota</taxon>
        <taxon>Viridiplantae</taxon>
        <taxon>Streptophyta</taxon>
        <taxon>Embryophyta</taxon>
        <taxon>Tracheophyta</taxon>
        <taxon>Spermatophyta</taxon>
        <taxon>Magnoliopsida</taxon>
        <taxon>Amborellales</taxon>
        <taxon>Amborellaceae</taxon>
        <taxon>Amborella</taxon>
    </lineage>
</organism>
<dbReference type="InterPro" id="IPR007527">
    <property type="entry name" value="Znf_SWIM"/>
</dbReference>
<dbReference type="PROSITE" id="PS50966">
    <property type="entry name" value="ZF_SWIM"/>
    <property type="match status" value="1"/>
</dbReference>
<dbReference type="PANTHER" id="PTHR31973">
    <property type="entry name" value="POLYPROTEIN, PUTATIVE-RELATED"/>
    <property type="match status" value="1"/>
</dbReference>
<keyword evidence="7" id="KW-1185">Reference proteome</keyword>
<dbReference type="Pfam" id="PF04434">
    <property type="entry name" value="SWIM"/>
    <property type="match status" value="1"/>
</dbReference>
<sequence length="134" mass="15463">LEEKRELGNTCSGMLVPNAQELLDTRKMKARFLYTVISVMDTQFEIHYLGKKYAVDLTHWTCSCRKWQLSGIPCVHVIATINHIYLDPTVYCLKYFTVEYFTTGQCCHKGLHAFPVGQKSNKGYPRWNIRSPGL</sequence>
<dbReference type="OMA" id="HACSNIH"/>
<feature type="domain" description="SWIM-type" evidence="5">
    <location>
        <begin position="53"/>
        <end position="85"/>
    </location>
</feature>
<accession>W1NWI2</accession>
<evidence type="ECO:0000256" key="4">
    <source>
        <dbReference type="PROSITE-ProRule" id="PRU00325"/>
    </source>
</evidence>
<keyword evidence="2 4" id="KW-0863">Zinc-finger</keyword>
<evidence type="ECO:0000259" key="5">
    <source>
        <dbReference type="PROSITE" id="PS50966"/>
    </source>
</evidence>
<evidence type="ECO:0000256" key="1">
    <source>
        <dbReference type="ARBA" id="ARBA00022723"/>
    </source>
</evidence>
<protein>
    <recommendedName>
        <fullName evidence="5">SWIM-type domain-containing protein</fullName>
    </recommendedName>
</protein>
<dbReference type="GO" id="GO:0008270">
    <property type="term" value="F:zinc ion binding"/>
    <property type="evidence" value="ECO:0007669"/>
    <property type="project" value="UniProtKB-KW"/>
</dbReference>
<dbReference type="Proteomes" id="UP000017836">
    <property type="component" value="Unassembled WGS sequence"/>
</dbReference>
<feature type="non-terminal residue" evidence="6">
    <location>
        <position position="1"/>
    </location>
</feature>
<evidence type="ECO:0000256" key="3">
    <source>
        <dbReference type="ARBA" id="ARBA00022833"/>
    </source>
</evidence>
<gene>
    <name evidence="6" type="ORF">AMTR_s00088p00180620</name>
</gene>
<dbReference type="Gramene" id="ERM99645">
    <property type="protein sequence ID" value="ERM99645"/>
    <property type="gene ID" value="AMTR_s00088p00180620"/>
</dbReference>
<proteinExistence type="predicted"/>
<dbReference type="AlphaFoldDB" id="W1NWI2"/>
<evidence type="ECO:0000256" key="2">
    <source>
        <dbReference type="ARBA" id="ARBA00022771"/>
    </source>
</evidence>
<dbReference type="InterPro" id="IPR006564">
    <property type="entry name" value="Znf_PMZ"/>
</dbReference>
<dbReference type="PANTHER" id="PTHR31973:SF113">
    <property type="entry name" value="PROTEIN FAR1-RELATED SEQUENCE 5-LIKE"/>
    <property type="match status" value="1"/>
</dbReference>
<keyword evidence="3" id="KW-0862">Zinc</keyword>
<keyword evidence="1" id="KW-0479">Metal-binding</keyword>
<dbReference type="HOGENOM" id="CLU_055196_3_0_1"/>
<evidence type="ECO:0000313" key="7">
    <source>
        <dbReference type="Proteomes" id="UP000017836"/>
    </source>
</evidence>
<name>W1NWI2_AMBTC</name>
<dbReference type="EMBL" id="KI394998">
    <property type="protein sequence ID" value="ERM99645.1"/>
    <property type="molecule type" value="Genomic_DNA"/>
</dbReference>
<dbReference type="SMART" id="SM00575">
    <property type="entry name" value="ZnF_PMZ"/>
    <property type="match status" value="1"/>
</dbReference>
<evidence type="ECO:0000313" key="6">
    <source>
        <dbReference type="EMBL" id="ERM99645.1"/>
    </source>
</evidence>